<evidence type="ECO:0000313" key="2">
    <source>
        <dbReference type="EMBL" id="KEZ89260.1"/>
    </source>
</evidence>
<name>A0A084JJX6_9FIRM</name>
<dbReference type="Proteomes" id="UP000028525">
    <property type="component" value="Unassembled WGS sequence"/>
</dbReference>
<dbReference type="STRING" id="29354.IO98_14820"/>
<evidence type="ECO:0000256" key="1">
    <source>
        <dbReference type="SAM" id="Phobius"/>
    </source>
</evidence>
<sequence>MVIKIASLRNFKTIVITVLNAKVICLGRIALFFAILATETVIAMRTSRLFALIYSQECHLEV</sequence>
<comment type="caution">
    <text evidence="2">The sequence shown here is derived from an EMBL/GenBank/DDBJ whole genome shotgun (WGS) entry which is preliminary data.</text>
</comment>
<keyword evidence="1" id="KW-1133">Transmembrane helix</keyword>
<gene>
    <name evidence="2" type="ORF">IO98_14820</name>
</gene>
<accession>A0A084JJX6</accession>
<proteinExistence type="predicted"/>
<keyword evidence="3" id="KW-1185">Reference proteome</keyword>
<dbReference type="EMBL" id="JPME01000018">
    <property type="protein sequence ID" value="KEZ89260.1"/>
    <property type="molecule type" value="Genomic_DNA"/>
</dbReference>
<organism evidence="2 3">
    <name type="scientific">Lacrimispora celerecrescens</name>
    <dbReference type="NCBI Taxonomy" id="29354"/>
    <lineage>
        <taxon>Bacteria</taxon>
        <taxon>Bacillati</taxon>
        <taxon>Bacillota</taxon>
        <taxon>Clostridia</taxon>
        <taxon>Lachnospirales</taxon>
        <taxon>Lachnospiraceae</taxon>
        <taxon>Lacrimispora</taxon>
    </lineage>
</organism>
<protein>
    <submittedName>
        <fullName evidence="2">Uncharacterized protein</fullName>
    </submittedName>
</protein>
<dbReference type="AlphaFoldDB" id="A0A084JJX6"/>
<evidence type="ECO:0000313" key="3">
    <source>
        <dbReference type="Proteomes" id="UP000028525"/>
    </source>
</evidence>
<reference evidence="2 3" key="1">
    <citation type="submission" date="2014-07" db="EMBL/GenBank/DDBJ databases">
        <title>Draft genome of Clostridium celerecrescens 152B isolated from sediments associated with methane hydrate from Krishna Godavari basin.</title>
        <authorList>
            <person name="Honkalas V.S."/>
            <person name="Dabir A.P."/>
            <person name="Arora P."/>
            <person name="Dhakephalkar P.K."/>
        </authorList>
    </citation>
    <scope>NUCLEOTIDE SEQUENCE [LARGE SCALE GENOMIC DNA]</scope>
    <source>
        <strain evidence="2 3">152B</strain>
    </source>
</reference>
<keyword evidence="1" id="KW-0812">Transmembrane</keyword>
<keyword evidence="1" id="KW-0472">Membrane</keyword>
<feature type="transmembrane region" description="Helical" evidence="1">
    <location>
        <begin position="14"/>
        <end position="38"/>
    </location>
</feature>